<dbReference type="InterPro" id="IPR011701">
    <property type="entry name" value="MFS"/>
</dbReference>
<dbReference type="Pfam" id="PF07690">
    <property type="entry name" value="MFS_1"/>
    <property type="match status" value="1"/>
</dbReference>
<dbReference type="AlphaFoldDB" id="A0A1B8RCQ8"/>
<keyword evidence="3" id="KW-0812">Transmembrane</keyword>
<evidence type="ECO:0000256" key="5">
    <source>
        <dbReference type="ARBA" id="ARBA00023136"/>
    </source>
</evidence>
<accession>A0A1B8RCQ8</accession>
<sequence>MADILRLPFSFTARRTHHPIIALCGIFIGPYMAAFHTRLFGLGLGDLRGVFGLSFDEGSWLSTLATAPQLLVAPAVPWLAATFGVRRVMVAPALLYALIAALIPFVRGFEALAILHIIQGTLLGVFVPATLMMIFRNLPVKWWITGIALYAFRTAFTSSSGTALLDFYVQHVGWQFVYWQDVFLAPLMALLIFVGAPHEEVNRDLLMKADWGGKLLFGAGLAMLFIAVDQGNRLDWFESAVVMSALIGGAVLIVAFFINEMLIEHPWAHISALGSRNVVLLMSIALFYMMTSLSNTTLVPNYLATVAGLRPEQIGATMVQWICMPLVVMTPIAVWAMHRTDGRFILLIGLCCFAAASFLGTGLTPDWSGDNFRMIYVLQAVGQILAFLSIIVLSVANGDPNRAAAIGAYIQVIRLLGVQTAQALMATFLRKGEQLHSYLIGLNLERGSEESNVTIAALTHRLTSAGQAVAQSRATAVLAQQMQRQAKVLSYIDAFWLTFFCAMGGVVILAFVGKAPKGPLVG</sequence>
<dbReference type="PANTHER" id="PTHR42718">
    <property type="entry name" value="MAJOR FACILITATOR SUPERFAMILY MULTIDRUG TRANSPORTER MFSC"/>
    <property type="match status" value="1"/>
</dbReference>
<dbReference type="InterPro" id="IPR020846">
    <property type="entry name" value="MFS_dom"/>
</dbReference>
<reference evidence="6" key="1">
    <citation type="journal article" date="2015" name="BMC Genomics">
        <title>Transcriptome profiling of a Rhizobium leguminosarum bv. trifolii rosR mutant reveals the role of the transcriptional regulator RosR in motility, synthesis of cell-surface components, and other cellular processes.</title>
        <authorList>
            <person name="Rachwal K."/>
            <person name="Matczynska E."/>
            <person name="Janczarek M."/>
        </authorList>
    </citation>
    <scope>NUCLEOTIDE SEQUENCE</scope>
    <source>
        <strain evidence="6">Rt24.2</strain>
    </source>
</reference>
<organism evidence="6">
    <name type="scientific">Rhizobium leguminosarum bv. trifolii</name>
    <dbReference type="NCBI Taxonomy" id="386"/>
    <lineage>
        <taxon>Bacteria</taxon>
        <taxon>Pseudomonadati</taxon>
        <taxon>Pseudomonadota</taxon>
        <taxon>Alphaproteobacteria</taxon>
        <taxon>Hyphomicrobiales</taxon>
        <taxon>Rhizobiaceae</taxon>
        <taxon>Rhizobium/Agrobacterium group</taxon>
        <taxon>Rhizobium</taxon>
    </lineage>
</organism>
<dbReference type="InterPro" id="IPR036259">
    <property type="entry name" value="MFS_trans_sf"/>
</dbReference>
<keyword evidence="5" id="KW-0472">Membrane</keyword>
<keyword evidence="4" id="KW-1133">Transmembrane helix</keyword>
<reference evidence="6" key="2">
    <citation type="journal article" date="2016" name="Front. Microbiol.">
        <title>The Regulatory Protein RosR Affects Rhizobium leguminosarum bv. trifolii Protein Profiles, Cell Surface Properties, and Symbiosis with Clover.</title>
        <authorList>
            <person name="Rachwal K."/>
            <person name="Boguszewska A."/>
            <person name="Kopcinska J."/>
            <person name="Karas M."/>
            <person name="Tchorzewski M."/>
            <person name="Janczarek M."/>
        </authorList>
    </citation>
    <scope>NUCLEOTIDE SEQUENCE</scope>
    <source>
        <strain evidence="6">Rt24.2</strain>
    </source>
</reference>
<dbReference type="PANTHER" id="PTHR42718:SF9">
    <property type="entry name" value="MAJOR FACILITATOR SUPERFAMILY MULTIDRUG TRANSPORTER MFSC"/>
    <property type="match status" value="1"/>
</dbReference>
<dbReference type="SUPFAM" id="SSF103473">
    <property type="entry name" value="MFS general substrate transporter"/>
    <property type="match status" value="1"/>
</dbReference>
<dbReference type="Gene3D" id="1.20.1250.20">
    <property type="entry name" value="MFS general substrate transporter like domains"/>
    <property type="match status" value="1"/>
</dbReference>
<dbReference type="EMBL" id="KX488203">
    <property type="protein sequence ID" value="AOO90567.1"/>
    <property type="molecule type" value="Genomic_DNA"/>
</dbReference>
<evidence type="ECO:0000256" key="3">
    <source>
        <dbReference type="ARBA" id="ARBA00022692"/>
    </source>
</evidence>
<dbReference type="PROSITE" id="PS50850">
    <property type="entry name" value="MFS"/>
    <property type="match status" value="1"/>
</dbReference>
<keyword evidence="2" id="KW-0813">Transport</keyword>
<evidence type="ECO:0000313" key="6">
    <source>
        <dbReference type="EMBL" id="AOO90567.1"/>
    </source>
</evidence>
<evidence type="ECO:0000256" key="2">
    <source>
        <dbReference type="ARBA" id="ARBA00022448"/>
    </source>
</evidence>
<name>A0A1B8RCQ8_RHILT</name>
<comment type="subcellular location">
    <subcellularLocation>
        <location evidence="1">Membrane</location>
        <topology evidence="1">Multi-pass membrane protein</topology>
    </subcellularLocation>
</comment>
<dbReference type="GO" id="GO:0022857">
    <property type="term" value="F:transmembrane transporter activity"/>
    <property type="evidence" value="ECO:0007669"/>
    <property type="project" value="InterPro"/>
</dbReference>
<evidence type="ECO:0000256" key="4">
    <source>
        <dbReference type="ARBA" id="ARBA00022989"/>
    </source>
</evidence>
<protein>
    <submittedName>
        <fullName evidence="6">Arabinose ABC transporter permease</fullName>
    </submittedName>
</protein>
<proteinExistence type="predicted"/>
<evidence type="ECO:0000256" key="1">
    <source>
        <dbReference type="ARBA" id="ARBA00004141"/>
    </source>
</evidence>
<dbReference type="GO" id="GO:0016020">
    <property type="term" value="C:membrane"/>
    <property type="evidence" value="ECO:0007669"/>
    <property type="project" value="UniProtKB-SubCell"/>
</dbReference>